<dbReference type="AlphaFoldDB" id="A0A0F9KC89"/>
<evidence type="ECO:0000313" key="1">
    <source>
        <dbReference type="EMBL" id="KKM11521.1"/>
    </source>
</evidence>
<organism evidence="1">
    <name type="scientific">marine sediment metagenome</name>
    <dbReference type="NCBI Taxonomy" id="412755"/>
    <lineage>
        <taxon>unclassified sequences</taxon>
        <taxon>metagenomes</taxon>
        <taxon>ecological metagenomes</taxon>
    </lineage>
</organism>
<gene>
    <name evidence="1" type="ORF">LCGC14_1720810</name>
</gene>
<comment type="caution">
    <text evidence="1">The sequence shown here is derived from an EMBL/GenBank/DDBJ whole genome shotgun (WGS) entry which is preliminary data.</text>
</comment>
<sequence length="30" mass="3622">MTKPTFAMDNWWIEETSAGWFRLRGQIYEG</sequence>
<dbReference type="EMBL" id="LAZR01015484">
    <property type="protein sequence ID" value="KKM11521.1"/>
    <property type="molecule type" value="Genomic_DNA"/>
</dbReference>
<protein>
    <submittedName>
        <fullName evidence="1">Uncharacterized protein</fullName>
    </submittedName>
</protein>
<reference evidence="1" key="1">
    <citation type="journal article" date="2015" name="Nature">
        <title>Complex archaea that bridge the gap between prokaryotes and eukaryotes.</title>
        <authorList>
            <person name="Spang A."/>
            <person name="Saw J.H."/>
            <person name="Jorgensen S.L."/>
            <person name="Zaremba-Niedzwiedzka K."/>
            <person name="Martijn J."/>
            <person name="Lind A.E."/>
            <person name="van Eijk R."/>
            <person name="Schleper C."/>
            <person name="Guy L."/>
            <person name="Ettema T.J."/>
        </authorList>
    </citation>
    <scope>NUCLEOTIDE SEQUENCE</scope>
</reference>
<proteinExistence type="predicted"/>
<name>A0A0F9KC89_9ZZZZ</name>
<accession>A0A0F9KC89</accession>